<comment type="similarity">
    <text evidence="8">Belongs to the RNase Y family.</text>
</comment>
<dbReference type="GO" id="GO:0005886">
    <property type="term" value="C:plasma membrane"/>
    <property type="evidence" value="ECO:0007669"/>
    <property type="project" value="UniProtKB-SubCell"/>
</dbReference>
<dbReference type="InterPro" id="IPR003607">
    <property type="entry name" value="HD/PDEase_dom"/>
</dbReference>
<dbReference type="Proteomes" id="UP000001279">
    <property type="component" value="Chromosome"/>
</dbReference>
<evidence type="ECO:0000256" key="4">
    <source>
        <dbReference type="ARBA" id="ARBA00022801"/>
    </source>
</evidence>
<keyword evidence="7 8" id="KW-0472">Membrane</keyword>
<dbReference type="HAMAP" id="MF_00335">
    <property type="entry name" value="RNase_Y"/>
    <property type="match status" value="1"/>
</dbReference>
<dbReference type="STRING" id="1069534.LRC_07880"/>
<dbReference type="Pfam" id="PF00013">
    <property type="entry name" value="KH_1"/>
    <property type="match status" value="1"/>
</dbReference>
<keyword evidence="5 8" id="KW-0694">RNA-binding</keyword>
<dbReference type="SUPFAM" id="SSF54791">
    <property type="entry name" value="Eukaryotic type KH-domain (KH-domain type I)"/>
    <property type="match status" value="1"/>
</dbReference>
<dbReference type="KEGG" id="lrm:LRC_07880"/>
<dbReference type="FunFam" id="3.30.1370.10:FF:000006">
    <property type="entry name" value="Ribonuclease Y"/>
    <property type="match status" value="1"/>
</dbReference>
<feature type="domain" description="HD" evidence="11">
    <location>
        <begin position="343"/>
        <end position="446"/>
    </location>
</feature>
<evidence type="ECO:0000313" key="13">
    <source>
        <dbReference type="Proteomes" id="UP000001279"/>
    </source>
</evidence>
<evidence type="ECO:0000256" key="2">
    <source>
        <dbReference type="ARBA" id="ARBA00022722"/>
    </source>
</evidence>
<feature type="coiled-coil region" evidence="10">
    <location>
        <begin position="55"/>
        <end position="160"/>
    </location>
</feature>
<dbReference type="SMART" id="SM00322">
    <property type="entry name" value="KH"/>
    <property type="match status" value="1"/>
</dbReference>
<evidence type="ECO:0000256" key="3">
    <source>
        <dbReference type="ARBA" id="ARBA00022759"/>
    </source>
</evidence>
<proteinExistence type="inferred from homology"/>
<gene>
    <name evidence="8" type="primary">rny</name>
    <name evidence="12" type="ordered locus">LRC_07880</name>
</gene>
<dbReference type="SUPFAM" id="SSF109604">
    <property type="entry name" value="HD-domain/PDEase-like"/>
    <property type="match status" value="1"/>
</dbReference>
<keyword evidence="6 8" id="KW-1133">Transmembrane helix</keyword>
<keyword evidence="10" id="KW-0175">Coiled coil</keyword>
<evidence type="ECO:0000313" key="12">
    <source>
        <dbReference type="EMBL" id="AEN78072.1"/>
    </source>
</evidence>
<sequence length="547" mass="61638">MTEGQNLENMLVILVIAIVTLMLGFVFGFAYRKKSYEKSLDAATKTANGILDNARKEAAAQKKEALLEAKDESQRYRSEVEDELKVRRSEVQKQENRLLAREENIDRKDNTLEKREHAIEKKEGQLNFEQQRLEAKRQKIASLEKQQETKLEEIAALTKEQAKDLILKETKSSLAHELAVMIKDSENEAKAQADRTAKDLIAQAIQRSAADMVSETTVSVVSLPNDEMKGRIIGREGRNIRTLETLTGIDLIIDDTPEAVVLSGFDPVRREIAKMALEKLIQDGRIHPARIEEMVEKATKEMDVRIREKGEETIFDLGIHSMQPDMIKTVGRLNYRTSYGQNVLEHSIEVAKISGVLAAELGEDVTLAKRAGLLHDIGKAVDHEVDGSHVEIGVELAKKYHENETIVNTIASLITVMLNLKRSLPFWSLQQMQSRLHVQALAASLWKTISTVLRNWKIFPTNLMVSRRAMPFKQGVKSAALLLSQMKSAITVQLFLHAISKIKSKMNLNIRDISKLLSFVKHVQLNMPSDILRTGTKASQGAFVFYI</sequence>
<keyword evidence="2 8" id="KW-0540">Nuclease</keyword>
<dbReference type="InterPro" id="IPR006674">
    <property type="entry name" value="HD_domain"/>
</dbReference>
<dbReference type="GO" id="GO:0003723">
    <property type="term" value="F:RNA binding"/>
    <property type="evidence" value="ECO:0007669"/>
    <property type="project" value="UniProtKB-UniRule"/>
</dbReference>
<dbReference type="EMBL" id="CP003032">
    <property type="protein sequence ID" value="AEN78072.1"/>
    <property type="molecule type" value="Genomic_DNA"/>
</dbReference>
<dbReference type="GO" id="GO:0004521">
    <property type="term" value="F:RNA endonuclease activity"/>
    <property type="evidence" value="ECO:0007669"/>
    <property type="project" value="UniProtKB-UniRule"/>
</dbReference>
<dbReference type="InterPro" id="IPR004087">
    <property type="entry name" value="KH_dom"/>
</dbReference>
<dbReference type="InterPro" id="IPR036612">
    <property type="entry name" value="KH_dom_type_1_sf"/>
</dbReference>
<dbReference type="Gene3D" id="1.10.3210.10">
    <property type="entry name" value="Hypothetical protein af1432"/>
    <property type="match status" value="1"/>
</dbReference>
<dbReference type="Pfam" id="PF12072">
    <property type="entry name" value="RNase_Y_N"/>
    <property type="match status" value="1"/>
</dbReference>
<dbReference type="GO" id="GO:0006402">
    <property type="term" value="P:mRNA catabolic process"/>
    <property type="evidence" value="ECO:0007669"/>
    <property type="project" value="UniProtKB-UniRule"/>
</dbReference>
<dbReference type="PROSITE" id="PS51831">
    <property type="entry name" value="HD"/>
    <property type="match status" value="1"/>
</dbReference>
<evidence type="ECO:0000256" key="8">
    <source>
        <dbReference type="HAMAP-Rule" id="MF_00335"/>
    </source>
</evidence>
<comment type="subcellular location">
    <subcellularLocation>
        <location evidence="8">Cell membrane</location>
        <topology evidence="8">Single-pass membrane protein</topology>
    </subcellularLocation>
</comment>
<dbReference type="HOGENOM" id="CLU_028328_2_1_9"/>
<evidence type="ECO:0000256" key="6">
    <source>
        <dbReference type="ARBA" id="ARBA00022989"/>
    </source>
</evidence>
<evidence type="ECO:0000256" key="1">
    <source>
        <dbReference type="ARBA" id="ARBA00022692"/>
    </source>
</evidence>
<dbReference type="EC" id="3.1.-.-" evidence="8 9"/>
<organism evidence="12 13">
    <name type="scientific">Ligilactobacillus ruminis (strain ATCC 27782 / RF3)</name>
    <name type="common">Lactobacillus ruminis</name>
    <dbReference type="NCBI Taxonomy" id="1069534"/>
    <lineage>
        <taxon>Bacteria</taxon>
        <taxon>Bacillati</taxon>
        <taxon>Bacillota</taxon>
        <taxon>Bacilli</taxon>
        <taxon>Lactobacillales</taxon>
        <taxon>Lactobacillaceae</taxon>
        <taxon>Ligilactobacillus</taxon>
    </lineage>
</organism>
<dbReference type="CDD" id="cd22431">
    <property type="entry name" value="KH-I_RNaseY"/>
    <property type="match status" value="1"/>
</dbReference>
<dbReference type="PATRIC" id="fig|1069534.5.peg.869"/>
<keyword evidence="1 8" id="KW-0812">Transmembrane</keyword>
<evidence type="ECO:0000256" key="10">
    <source>
        <dbReference type="SAM" id="Coils"/>
    </source>
</evidence>
<keyword evidence="4 8" id="KW-0378">Hydrolase</keyword>
<dbReference type="CDD" id="cd00077">
    <property type="entry name" value="HDc"/>
    <property type="match status" value="1"/>
</dbReference>
<dbReference type="Gene3D" id="3.30.1370.10">
    <property type="entry name" value="K Homology domain, type 1"/>
    <property type="match status" value="1"/>
</dbReference>
<dbReference type="InterPro" id="IPR017705">
    <property type="entry name" value="Ribonuclease_Y"/>
</dbReference>
<dbReference type="GO" id="GO:0016787">
    <property type="term" value="F:hydrolase activity"/>
    <property type="evidence" value="ECO:0007669"/>
    <property type="project" value="UniProtKB-KW"/>
</dbReference>
<reference evidence="12 13" key="1">
    <citation type="journal article" date="2011" name="Microb. Cell Fact.">
        <title>Genome sequences and comparative genomics of two Lactobacillus ruminis strains from the bovine and human intestinal tracts.</title>
        <authorList>
            <person name="Forde B.M."/>
            <person name="Neville B.A."/>
            <person name="O'Donnell M.M."/>
            <person name="Riboulet-Bisson E."/>
            <person name="Claesson M.J."/>
            <person name="Coghlan A."/>
            <person name="Ross R.P."/>
            <person name="O'Toole P.W."/>
        </authorList>
    </citation>
    <scope>NUCLEOTIDE SEQUENCE [LARGE SCALE GENOMIC DNA]</scope>
    <source>
        <strain evidence="13">ATCC 27782 / RF3</strain>
    </source>
</reference>
<evidence type="ECO:0000259" key="11">
    <source>
        <dbReference type="PROSITE" id="PS51831"/>
    </source>
</evidence>
<keyword evidence="13" id="KW-1185">Reference proteome</keyword>
<protein>
    <recommendedName>
        <fullName evidence="8 9">Ribonuclease Y</fullName>
        <shortName evidence="8">RNase Y</shortName>
        <ecNumber evidence="8 9">3.1.-.-</ecNumber>
    </recommendedName>
</protein>
<evidence type="ECO:0000256" key="7">
    <source>
        <dbReference type="ARBA" id="ARBA00023136"/>
    </source>
</evidence>
<dbReference type="NCBIfam" id="TIGR03319">
    <property type="entry name" value="RNase_Y"/>
    <property type="match status" value="1"/>
</dbReference>
<dbReference type="PROSITE" id="PS50084">
    <property type="entry name" value="KH_TYPE_1"/>
    <property type="match status" value="1"/>
</dbReference>
<dbReference type="InterPro" id="IPR006675">
    <property type="entry name" value="HDIG_dom"/>
</dbReference>
<dbReference type="InterPro" id="IPR022711">
    <property type="entry name" value="RNase_Y_N"/>
</dbReference>
<feature type="transmembrane region" description="Helical" evidence="8">
    <location>
        <begin position="12"/>
        <end position="31"/>
    </location>
</feature>
<evidence type="ECO:0000256" key="5">
    <source>
        <dbReference type="ARBA" id="ARBA00022884"/>
    </source>
</evidence>
<dbReference type="Pfam" id="PF01966">
    <property type="entry name" value="HD"/>
    <property type="match status" value="1"/>
</dbReference>
<dbReference type="eggNOG" id="COG1418">
    <property type="taxonomic scope" value="Bacteria"/>
</dbReference>
<dbReference type="PANTHER" id="PTHR12826">
    <property type="entry name" value="RIBONUCLEASE Y"/>
    <property type="match status" value="1"/>
</dbReference>
<name>G2SNA9_LIGR2</name>
<dbReference type="AlphaFoldDB" id="G2SNA9"/>
<keyword evidence="8" id="KW-1003">Cell membrane</keyword>
<dbReference type="InterPro" id="IPR004088">
    <property type="entry name" value="KH_dom_type_1"/>
</dbReference>
<dbReference type="NCBIfam" id="TIGR00277">
    <property type="entry name" value="HDIG"/>
    <property type="match status" value="1"/>
</dbReference>
<evidence type="ECO:0000256" key="9">
    <source>
        <dbReference type="NCBIfam" id="TIGR03319"/>
    </source>
</evidence>
<keyword evidence="3 8" id="KW-0255">Endonuclease</keyword>
<dbReference type="SMART" id="SM00471">
    <property type="entry name" value="HDc"/>
    <property type="match status" value="1"/>
</dbReference>
<accession>G2SNA9</accession>
<comment type="function">
    <text evidence="8">Endoribonuclease that initiates mRNA decay.</text>
</comment>
<dbReference type="PANTHER" id="PTHR12826:SF15">
    <property type="entry name" value="RIBONUCLEASE Y"/>
    <property type="match status" value="1"/>
</dbReference>